<keyword evidence="1" id="KW-0812">Transmembrane</keyword>
<sequence length="51" mass="5171">MAAVKRMGVKVGMKVSRAVGGSVGVRMQEPESWILGIGGLTVLGLAFGVLG</sequence>
<gene>
    <name evidence="2" type="ORF">QRD43_15845</name>
</gene>
<proteinExistence type="predicted"/>
<organism evidence="2 3">
    <name type="scientific">Roseateles subflavus</name>
    <dbReference type="NCBI Taxonomy" id="3053353"/>
    <lineage>
        <taxon>Bacteria</taxon>
        <taxon>Pseudomonadati</taxon>
        <taxon>Pseudomonadota</taxon>
        <taxon>Betaproteobacteria</taxon>
        <taxon>Burkholderiales</taxon>
        <taxon>Sphaerotilaceae</taxon>
        <taxon>Roseateles</taxon>
    </lineage>
</organism>
<reference evidence="2 3" key="1">
    <citation type="submission" date="2023-06" db="EMBL/GenBank/DDBJ databases">
        <title>Pelomonas sp. APW6 16S ribosomal RNA gene genome sequencing and assembly.</title>
        <authorList>
            <person name="Woo H."/>
        </authorList>
    </citation>
    <scope>NUCLEOTIDE SEQUENCE [LARGE SCALE GENOMIC DNA]</scope>
    <source>
        <strain evidence="2 3">APW6</strain>
    </source>
</reference>
<feature type="transmembrane region" description="Helical" evidence="1">
    <location>
        <begin position="32"/>
        <end position="50"/>
    </location>
</feature>
<protein>
    <submittedName>
        <fullName evidence="2">Uncharacterized protein</fullName>
    </submittedName>
</protein>
<dbReference type="Proteomes" id="UP001238603">
    <property type="component" value="Unassembled WGS sequence"/>
</dbReference>
<dbReference type="EMBL" id="JASVDS010000004">
    <property type="protein sequence ID" value="MDL5033387.1"/>
    <property type="molecule type" value="Genomic_DNA"/>
</dbReference>
<keyword evidence="1" id="KW-0472">Membrane</keyword>
<name>A0ABT7LMA7_9BURK</name>
<comment type="caution">
    <text evidence="2">The sequence shown here is derived from an EMBL/GenBank/DDBJ whole genome shotgun (WGS) entry which is preliminary data.</text>
</comment>
<evidence type="ECO:0000256" key="1">
    <source>
        <dbReference type="SAM" id="Phobius"/>
    </source>
</evidence>
<evidence type="ECO:0000313" key="2">
    <source>
        <dbReference type="EMBL" id="MDL5033387.1"/>
    </source>
</evidence>
<evidence type="ECO:0000313" key="3">
    <source>
        <dbReference type="Proteomes" id="UP001238603"/>
    </source>
</evidence>
<keyword evidence="1" id="KW-1133">Transmembrane helix</keyword>
<accession>A0ABT7LMA7</accession>
<keyword evidence="3" id="KW-1185">Reference proteome</keyword>
<dbReference type="RefSeq" id="WP_285983470.1">
    <property type="nucleotide sequence ID" value="NZ_JASVDS010000004.1"/>
</dbReference>